<dbReference type="SMART" id="SM01411">
    <property type="entry name" value="Ephrin_rec_like"/>
    <property type="match status" value="5"/>
</dbReference>
<dbReference type="EMBL" id="CADEAL010003168">
    <property type="protein sequence ID" value="CAB1443713.1"/>
    <property type="molecule type" value="Genomic_DNA"/>
</dbReference>
<dbReference type="PANTHER" id="PTHR47236:SF4">
    <property type="entry name" value="GENE 9195-RELATED"/>
    <property type="match status" value="1"/>
</dbReference>
<dbReference type="SUPFAM" id="SSF57184">
    <property type="entry name" value="Growth factor receptor domain"/>
    <property type="match status" value="2"/>
</dbReference>
<evidence type="ECO:0000313" key="2">
    <source>
        <dbReference type="Proteomes" id="UP001153269"/>
    </source>
</evidence>
<name>A0A9N7YXM7_PLEPL</name>
<dbReference type="Gene3D" id="2.10.50.10">
    <property type="entry name" value="Tumor Necrosis Factor Receptor, subunit A, domain 2"/>
    <property type="match status" value="1"/>
</dbReference>
<dbReference type="InterPro" id="IPR009030">
    <property type="entry name" value="Growth_fac_rcpt_cys_sf"/>
</dbReference>
<dbReference type="AlphaFoldDB" id="A0A9N7YXM7"/>
<dbReference type="Proteomes" id="UP001153269">
    <property type="component" value="Unassembled WGS sequence"/>
</dbReference>
<proteinExistence type="predicted"/>
<organism evidence="1 2">
    <name type="scientific">Pleuronectes platessa</name>
    <name type="common">European plaice</name>
    <dbReference type="NCBI Taxonomy" id="8262"/>
    <lineage>
        <taxon>Eukaryota</taxon>
        <taxon>Metazoa</taxon>
        <taxon>Chordata</taxon>
        <taxon>Craniata</taxon>
        <taxon>Vertebrata</taxon>
        <taxon>Euteleostomi</taxon>
        <taxon>Actinopterygii</taxon>
        <taxon>Neopterygii</taxon>
        <taxon>Teleostei</taxon>
        <taxon>Neoteleostei</taxon>
        <taxon>Acanthomorphata</taxon>
        <taxon>Carangaria</taxon>
        <taxon>Pleuronectiformes</taxon>
        <taxon>Pleuronectoidei</taxon>
        <taxon>Pleuronectidae</taxon>
        <taxon>Pleuronectes</taxon>
    </lineage>
</organism>
<keyword evidence="2" id="KW-1185">Reference proteome</keyword>
<accession>A0A9N7YXM7</accession>
<evidence type="ECO:0000313" key="1">
    <source>
        <dbReference type="EMBL" id="CAB1443713.1"/>
    </source>
</evidence>
<reference evidence="1" key="1">
    <citation type="submission" date="2020-03" db="EMBL/GenBank/DDBJ databases">
        <authorList>
            <person name="Weist P."/>
        </authorList>
    </citation>
    <scope>NUCLEOTIDE SEQUENCE</scope>
</reference>
<dbReference type="PANTHER" id="PTHR47236">
    <property type="entry name" value="GENE, 32742-RELATED-RELATED"/>
    <property type="match status" value="1"/>
</dbReference>
<gene>
    <name evidence="1" type="ORF">PLEPLA_LOCUS31429</name>
</gene>
<sequence length="387" mass="40405">MARLSLDRVRKDITAHVETPLHDLSHRLQEREGHVLPVITAPRASIHPLPCPRGSFSNLTKLISQEDCEPCLPGYYCDTVGLPAPSGECWEGFFCRGGADRPDPPLSDSRGGPCPKGYYCSEGSVTPQQCPLGTISAEDGRASCSVCPQGNGSSSGSNECPVGHYCPSGTWSKHQYPCPPGSINPHTRMATPQDCSPCPPGSFCASPGKGVASGQCGAGYYCFSGASSPTPEDRGMTGDRCPEGHYCPQGSSAPLPCPVGYYSNESGNIHLSSCLPCPPGLLCVTRGLSFPSHICPAGSYCPGRDNSSRQASIPCSPGNMCPPGTDRQVSCPPGTYQGSPGQAECVECPAGFYCPGSVEVALGMYLGLGLPCCVLKDTTAQQECSLV</sequence>
<protein>
    <submittedName>
        <fullName evidence="1">Uncharacterized protein</fullName>
    </submittedName>
</protein>
<comment type="caution">
    <text evidence="1">The sequence shown here is derived from an EMBL/GenBank/DDBJ whole genome shotgun (WGS) entry which is preliminary data.</text>
</comment>